<comment type="caution">
    <text evidence="6">The sequence shown here is derived from an EMBL/GenBank/DDBJ whole genome shotgun (WGS) entry which is preliminary data.</text>
</comment>
<dbReference type="GO" id="GO:0030488">
    <property type="term" value="P:tRNA methylation"/>
    <property type="evidence" value="ECO:0007669"/>
    <property type="project" value="UniProtKB-UniRule"/>
</dbReference>
<dbReference type="EC" id="2.1.1.257" evidence="5"/>
<dbReference type="InterPro" id="IPR007158">
    <property type="entry name" value="TrmY"/>
</dbReference>
<name>A0A7C7ZG03_9ARCH</name>
<feature type="binding site" evidence="5">
    <location>
        <position position="147"/>
    </location>
    <ligand>
        <name>S-adenosyl-L-methionine</name>
        <dbReference type="ChEBI" id="CHEBI:59789"/>
    </ligand>
</feature>
<evidence type="ECO:0000256" key="5">
    <source>
        <dbReference type="HAMAP-Rule" id="MF_00587"/>
    </source>
</evidence>
<evidence type="ECO:0000256" key="4">
    <source>
        <dbReference type="ARBA" id="ARBA00022691"/>
    </source>
</evidence>
<comment type="similarity">
    <text evidence="5">Belongs to the methyltransferase superfamily. TrmY family.</text>
</comment>
<comment type="function">
    <text evidence="5">Specifically catalyzes the N1-methylation of pseudouridine at position 54 (Psi54) in tRNAs.</text>
</comment>
<protein>
    <recommendedName>
        <fullName evidence="5">tRNA (pseudouridine(54)-N(1))-methyltransferase</fullName>
        <ecNumber evidence="5">2.1.1.257</ecNumber>
    </recommendedName>
</protein>
<keyword evidence="4 5" id="KW-0949">S-adenosyl-L-methionine</keyword>
<dbReference type="SUPFAM" id="SSF75217">
    <property type="entry name" value="alpha/beta knot"/>
    <property type="match status" value="1"/>
</dbReference>
<proteinExistence type="inferred from homology"/>
<dbReference type="CDD" id="cd18087">
    <property type="entry name" value="TrmY-like"/>
    <property type="match status" value="1"/>
</dbReference>
<keyword evidence="5" id="KW-0819">tRNA processing</keyword>
<feature type="binding site" evidence="5">
    <location>
        <position position="128"/>
    </location>
    <ligand>
        <name>S-adenosyl-L-methionine</name>
        <dbReference type="ChEBI" id="CHEBI:59789"/>
    </ligand>
</feature>
<evidence type="ECO:0000256" key="1">
    <source>
        <dbReference type="ARBA" id="ARBA00022490"/>
    </source>
</evidence>
<feature type="binding site" evidence="5">
    <location>
        <position position="178"/>
    </location>
    <ligand>
        <name>S-adenosyl-L-methionine</name>
        <dbReference type="ChEBI" id="CHEBI:59789"/>
    </ligand>
</feature>
<comment type="catalytic activity">
    <reaction evidence="5">
        <text>pseudouridine(54) in tRNA + S-adenosyl-L-methionine = N(1)-methylpseudouridine(54) in tRNA + S-adenosyl-L-homocysteine + H(+)</text>
        <dbReference type="Rhea" id="RHEA:55292"/>
        <dbReference type="Rhea" id="RHEA-COMP:14140"/>
        <dbReference type="Rhea" id="RHEA-COMP:14141"/>
        <dbReference type="ChEBI" id="CHEBI:15378"/>
        <dbReference type="ChEBI" id="CHEBI:57856"/>
        <dbReference type="ChEBI" id="CHEBI:59789"/>
        <dbReference type="ChEBI" id="CHEBI:65314"/>
        <dbReference type="ChEBI" id="CHEBI:74890"/>
        <dbReference type="EC" id="2.1.1.257"/>
    </reaction>
</comment>
<evidence type="ECO:0000256" key="2">
    <source>
        <dbReference type="ARBA" id="ARBA00022603"/>
    </source>
</evidence>
<dbReference type="GO" id="GO:0008175">
    <property type="term" value="F:tRNA methyltransferase activity"/>
    <property type="evidence" value="ECO:0007669"/>
    <property type="project" value="UniProtKB-UniRule"/>
</dbReference>
<dbReference type="GO" id="GO:0008757">
    <property type="term" value="F:S-adenosylmethionine-dependent methyltransferase activity"/>
    <property type="evidence" value="ECO:0007669"/>
    <property type="project" value="UniProtKB-UniRule"/>
</dbReference>
<dbReference type="InterPro" id="IPR029026">
    <property type="entry name" value="tRNA_m1G_MTases_N"/>
</dbReference>
<dbReference type="Gene3D" id="3.40.1280.10">
    <property type="match status" value="1"/>
</dbReference>
<dbReference type="Proteomes" id="UP000589516">
    <property type="component" value="Unassembled WGS sequence"/>
</dbReference>
<gene>
    <name evidence="5" type="primary">trmY</name>
    <name evidence="6" type="ORF">EYQ16_02735</name>
</gene>
<evidence type="ECO:0000256" key="3">
    <source>
        <dbReference type="ARBA" id="ARBA00022679"/>
    </source>
</evidence>
<dbReference type="Pfam" id="PF04013">
    <property type="entry name" value="Methyltrn_RNA_2"/>
    <property type="match status" value="1"/>
</dbReference>
<reference evidence="7" key="1">
    <citation type="journal article" date="2019" name="bioRxiv">
        <title>Genome diversification in globally distributed novel marine Proteobacteria is linked to environmental adaptation.</title>
        <authorList>
            <person name="Zhou Z."/>
            <person name="Tran P.Q."/>
            <person name="Kieft K."/>
            <person name="Anantharaman K."/>
        </authorList>
    </citation>
    <scope>NUCLEOTIDE SEQUENCE [LARGE SCALE GENOMIC DNA]</scope>
</reference>
<keyword evidence="1 5" id="KW-0963">Cytoplasm</keyword>
<dbReference type="PANTHER" id="PTHR40703:SF1">
    <property type="entry name" value="TRNA (PSEUDOURIDINE(54)-N(1))-METHYLTRANSFERASE"/>
    <property type="match status" value="1"/>
</dbReference>
<dbReference type="EMBL" id="DUAV01000022">
    <property type="protein sequence ID" value="HIG63420.1"/>
    <property type="molecule type" value="Genomic_DNA"/>
</dbReference>
<accession>A0A7C7ZG03</accession>
<comment type="subcellular location">
    <subcellularLocation>
        <location evidence="5">Cytoplasm</location>
    </subcellularLocation>
</comment>
<keyword evidence="2 5" id="KW-0489">Methyltransferase</keyword>
<dbReference type="HAMAP" id="MF_00587">
    <property type="entry name" value="tRNA_methyltr_TrmY"/>
    <property type="match status" value="1"/>
</dbReference>
<comment type="subunit">
    <text evidence="5">Homodimer.</text>
</comment>
<dbReference type="PANTHER" id="PTHR40703">
    <property type="entry name" value="TRNA (PSEUDOURIDINE(54)-N(1))-METHYLTRANSFERASE"/>
    <property type="match status" value="1"/>
</dbReference>
<comment type="caution">
    <text evidence="5">Lacks conserved residue(s) required for the propagation of feature annotation.</text>
</comment>
<dbReference type="GO" id="GO:0005737">
    <property type="term" value="C:cytoplasm"/>
    <property type="evidence" value="ECO:0007669"/>
    <property type="project" value="UniProtKB-SubCell"/>
</dbReference>
<keyword evidence="3 5" id="KW-0808">Transferase</keyword>
<sequence>MADRNFVILGHRAHTAPDWKLDDLCGGGGRLDVLMRCVTAVMWVSHGLRRDTDAWLLLSGPPAPPVTVHFCGASVRYLNPDERSTAALVRNGLVKLRNRDSVEASPGVTLHRVGLEELLARLPPAVLLDEAGDTTEFPAAPLTIVLGDDRDPTGEERGALASAPRVRLGDRSLLSSACITLAHHQMDSV</sequence>
<organism evidence="6 7">
    <name type="scientific">Marine Group III euryarchaeote</name>
    <dbReference type="NCBI Taxonomy" id="2173149"/>
    <lineage>
        <taxon>Archaea</taxon>
        <taxon>Methanobacteriati</taxon>
        <taxon>Thermoplasmatota</taxon>
        <taxon>Thermoplasmata</taxon>
        <taxon>Candidatus Thermoprofundales</taxon>
    </lineage>
</organism>
<dbReference type="InterPro" id="IPR029028">
    <property type="entry name" value="Alpha/beta_knot_MTases"/>
</dbReference>
<evidence type="ECO:0000313" key="6">
    <source>
        <dbReference type="EMBL" id="HIG63420.1"/>
    </source>
</evidence>
<evidence type="ECO:0000313" key="7">
    <source>
        <dbReference type="Proteomes" id="UP000589516"/>
    </source>
</evidence>
<dbReference type="AlphaFoldDB" id="A0A7C7ZG03"/>